<dbReference type="SUPFAM" id="SSF57863">
    <property type="entry name" value="ArfGap/RecO-like zinc finger"/>
    <property type="match status" value="1"/>
</dbReference>
<dbReference type="InterPro" id="IPR001164">
    <property type="entry name" value="ArfGAP_dom"/>
</dbReference>
<dbReference type="Proteomes" id="UP000422736">
    <property type="component" value="Chromosome 5"/>
</dbReference>
<proteinExistence type="predicted"/>
<evidence type="ECO:0000313" key="8">
    <source>
        <dbReference type="EMBL" id="QGN16948.1"/>
    </source>
</evidence>
<feature type="compositionally biased region" description="Low complexity" evidence="6">
    <location>
        <begin position="138"/>
        <end position="151"/>
    </location>
</feature>
<feature type="domain" description="Arf-GAP" evidence="7">
    <location>
        <begin position="11"/>
        <end position="127"/>
    </location>
</feature>
<evidence type="ECO:0000259" key="7">
    <source>
        <dbReference type="PROSITE" id="PS50115"/>
    </source>
</evidence>
<evidence type="ECO:0000256" key="4">
    <source>
        <dbReference type="ARBA" id="ARBA00022833"/>
    </source>
</evidence>
<dbReference type="EMBL" id="CP015058">
    <property type="protein sequence ID" value="QGN16948.1"/>
    <property type="molecule type" value="Genomic_DNA"/>
</dbReference>
<keyword evidence="1" id="KW-0343">GTPase activation</keyword>
<dbReference type="PANTHER" id="PTHR46395:SF1">
    <property type="entry name" value="ADP-RIBOSYLATION FACTOR GTPASE-ACTIVATING PROTEIN 1"/>
    <property type="match status" value="1"/>
</dbReference>
<dbReference type="CDD" id="cd08830">
    <property type="entry name" value="ArfGap_ArfGap1"/>
    <property type="match status" value="1"/>
</dbReference>
<accession>A0ABX6F0R8</accession>
<keyword evidence="9" id="KW-1185">Reference proteome</keyword>
<reference evidence="8 9" key="2">
    <citation type="submission" date="2019-11" db="EMBL/GenBank/DDBJ databases">
        <authorList>
            <person name="Lu H."/>
        </authorList>
    </citation>
    <scope>NUCLEOTIDE SEQUENCE [LARGE SCALE GENOMIC DNA]</scope>
    <source>
        <strain evidence="8 9">FIM1</strain>
    </source>
</reference>
<evidence type="ECO:0000256" key="5">
    <source>
        <dbReference type="PROSITE-ProRule" id="PRU00288"/>
    </source>
</evidence>
<name>A0ABX6F0R8_KLUMA</name>
<feature type="region of interest" description="Disordered" evidence="6">
    <location>
        <begin position="130"/>
        <end position="170"/>
    </location>
</feature>
<dbReference type="PROSITE" id="PS50115">
    <property type="entry name" value="ARFGAP"/>
    <property type="match status" value="1"/>
</dbReference>
<dbReference type="InterPro" id="IPR038508">
    <property type="entry name" value="ArfGAP_dom_sf"/>
</dbReference>
<dbReference type="Pfam" id="PF01412">
    <property type="entry name" value="ArfGap"/>
    <property type="match status" value="1"/>
</dbReference>
<feature type="region of interest" description="Disordered" evidence="6">
    <location>
        <begin position="301"/>
        <end position="357"/>
    </location>
</feature>
<keyword evidence="4" id="KW-0862">Zinc</keyword>
<dbReference type="SMART" id="SM00105">
    <property type="entry name" value="ArfGap"/>
    <property type="match status" value="1"/>
</dbReference>
<evidence type="ECO:0000256" key="1">
    <source>
        <dbReference type="ARBA" id="ARBA00022468"/>
    </source>
</evidence>
<evidence type="ECO:0000313" key="9">
    <source>
        <dbReference type="Proteomes" id="UP000422736"/>
    </source>
</evidence>
<organism evidence="8 9">
    <name type="scientific">Kluyveromyces marxianus</name>
    <name type="common">Yeast</name>
    <name type="synonym">Candida kefyr</name>
    <dbReference type="NCBI Taxonomy" id="4911"/>
    <lineage>
        <taxon>Eukaryota</taxon>
        <taxon>Fungi</taxon>
        <taxon>Dikarya</taxon>
        <taxon>Ascomycota</taxon>
        <taxon>Saccharomycotina</taxon>
        <taxon>Saccharomycetes</taxon>
        <taxon>Saccharomycetales</taxon>
        <taxon>Saccharomycetaceae</taxon>
        <taxon>Kluyveromyces</taxon>
    </lineage>
</organism>
<feature type="compositionally biased region" description="Basic and acidic residues" evidence="6">
    <location>
        <begin position="337"/>
        <end position="349"/>
    </location>
</feature>
<evidence type="ECO:0000256" key="6">
    <source>
        <dbReference type="SAM" id="MobiDB-lite"/>
    </source>
</evidence>
<reference evidence="8 9" key="1">
    <citation type="submission" date="2016-03" db="EMBL/GenBank/DDBJ databases">
        <title>How can Kluyveromyces marxianus grow so fast - potential evolutionary course in Saccharomyces Complex revealed by comparative genomics.</title>
        <authorList>
            <person name="Mo W."/>
            <person name="Lu W."/>
            <person name="Yang X."/>
            <person name="Qi J."/>
            <person name="Lv H."/>
        </authorList>
    </citation>
    <scope>NUCLEOTIDE SEQUENCE [LARGE SCALE GENOMIC DNA]</scope>
    <source>
        <strain evidence="8 9">FIM1</strain>
    </source>
</reference>
<feature type="compositionally biased region" description="Polar residues" evidence="6">
    <location>
        <begin position="301"/>
        <end position="319"/>
    </location>
</feature>
<keyword evidence="2" id="KW-0479">Metal-binding</keyword>
<dbReference type="InterPro" id="IPR037278">
    <property type="entry name" value="ARFGAP/RecO"/>
</dbReference>
<dbReference type="Gene3D" id="1.10.220.150">
    <property type="entry name" value="Arf GTPase activating protein"/>
    <property type="match status" value="1"/>
</dbReference>
<gene>
    <name evidence="8" type="primary">GCS1</name>
    <name evidence="8" type="ORF">FIM1_3675</name>
</gene>
<keyword evidence="3 5" id="KW-0863">Zinc-finger</keyword>
<dbReference type="PANTHER" id="PTHR46395">
    <property type="entry name" value="ADP-RIBOSYLATION FACTOR GTPASE-ACTIVATING PROTEIN 1"/>
    <property type="match status" value="1"/>
</dbReference>
<evidence type="ECO:0000256" key="3">
    <source>
        <dbReference type="ARBA" id="ARBA00022771"/>
    </source>
</evidence>
<sequence>MSEWKVDPDNRRRLLQLQKVGANKKCVDCAAPNPQWASPKFGIFICLECAGVHRGLGVHISFVRSITMDQFKPEELIRMENGGNDKFNEYMSAHNVDSKLPPKIKYDNVIASDYKDKLTALCEGTEWQEPDRSDFDASQLGTDLSSSSGSLKESDAKKSASAEPVDQKEKNESYFASLGEKNQQRPDHIPPSKGGKYQGFGNTPIIQHKKTNQAQAGSTTLTLENFQKDPLGTFTKGWGLFSSAVSKSMEEVQETLIKPNVEQLSQKDLSEEALRAAKQFGQKFQESSSYGLQALNSFTKGLQQQLQDPQNGSESSQYSKLFDGVDTPSHASSEQLSSEKKVTPAKKDTNDDEWDDF</sequence>
<protein>
    <submittedName>
        <fullName evidence="8">ADP-ribosylation factor GTPase-activating protein GCS1</fullName>
    </submittedName>
</protein>
<evidence type="ECO:0000256" key="2">
    <source>
        <dbReference type="ARBA" id="ARBA00022723"/>
    </source>
</evidence>
<feature type="compositionally biased region" description="Basic and acidic residues" evidence="6">
    <location>
        <begin position="152"/>
        <end position="170"/>
    </location>
</feature>
<dbReference type="PRINTS" id="PR00405">
    <property type="entry name" value="REVINTRACTNG"/>
</dbReference>